<name>A0ABU6EKR1_9ENTR</name>
<organism evidence="1 2">
    <name type="scientific">Enterobacter huaxiensis</name>
    <dbReference type="NCBI Taxonomy" id="2494702"/>
    <lineage>
        <taxon>Bacteria</taxon>
        <taxon>Pseudomonadati</taxon>
        <taxon>Pseudomonadota</taxon>
        <taxon>Gammaproteobacteria</taxon>
        <taxon>Enterobacterales</taxon>
        <taxon>Enterobacteriaceae</taxon>
        <taxon>Enterobacter</taxon>
    </lineage>
</organism>
<reference evidence="1 2" key="1">
    <citation type="submission" date="2022-06" db="EMBL/GenBank/DDBJ databases">
        <title>Whole Genome analysis of Bacterial isolates collected during year 2020 from Guwahati, Assam, India.</title>
        <authorList>
            <person name="Mendem S.K."/>
            <person name="Rakshit O."/>
            <person name="Murugesan D."/>
            <person name="Saikia K."/>
            <person name="Shome R."/>
            <person name="Raisen C."/>
            <person name="Holmes M.A."/>
            <person name="Shome B.R."/>
        </authorList>
    </citation>
    <scope>NUCLEOTIDE SEQUENCE [LARGE SCALE GENOMIC DNA]</scope>
    <source>
        <strain evidence="1 2">Sil NS 53</strain>
    </source>
</reference>
<evidence type="ECO:0000313" key="2">
    <source>
        <dbReference type="Proteomes" id="UP001310558"/>
    </source>
</evidence>
<sequence>MEEGCYWLQHNGKIQVTYYTDGVTDDLETGQLITGVWHLTQGDDICHNGGVEVIEDLLPVPFK</sequence>
<dbReference type="RefSeq" id="WP_166714692.1">
    <property type="nucleotide sequence ID" value="NZ_JAMWIR010000002.1"/>
</dbReference>
<proteinExistence type="predicted"/>
<dbReference type="Proteomes" id="UP001310558">
    <property type="component" value="Unassembled WGS sequence"/>
</dbReference>
<comment type="caution">
    <text evidence="1">The sequence shown here is derived from an EMBL/GenBank/DDBJ whole genome shotgun (WGS) entry which is preliminary data.</text>
</comment>
<accession>A0ABU6EKR1</accession>
<gene>
    <name evidence="1" type="ORF">NGC28_04215</name>
</gene>
<keyword evidence="2" id="KW-1185">Reference proteome</keyword>
<evidence type="ECO:0000313" key="1">
    <source>
        <dbReference type="EMBL" id="MEB7541653.1"/>
    </source>
</evidence>
<dbReference type="EMBL" id="JAMWJU010000001">
    <property type="protein sequence ID" value="MEB7541653.1"/>
    <property type="molecule type" value="Genomic_DNA"/>
</dbReference>
<protein>
    <submittedName>
        <fullName evidence="1">Uncharacterized protein</fullName>
    </submittedName>
</protein>